<gene>
    <name evidence="1" type="ORF">TH53_13995</name>
</gene>
<protein>
    <recommendedName>
        <fullName evidence="3">DUF2024 domain-containing protein</fullName>
    </recommendedName>
</protein>
<dbReference type="Gene3D" id="3.10.510.10">
    <property type="entry name" value="NE1680-like"/>
    <property type="match status" value="1"/>
</dbReference>
<dbReference type="SUPFAM" id="SSF160766">
    <property type="entry name" value="NE1680-like"/>
    <property type="match status" value="1"/>
</dbReference>
<comment type="caution">
    <text evidence="1">The sequence shown here is derived from an EMBL/GenBank/DDBJ whole genome shotgun (WGS) entry which is preliminary data.</text>
</comment>
<dbReference type="InterPro" id="IPR023122">
    <property type="entry name" value="NE1680-like_sf"/>
</dbReference>
<accession>A0A0D0FW12</accession>
<organism evidence="1 2">
    <name type="scientific">Pedobacter lusitanus</name>
    <dbReference type="NCBI Taxonomy" id="1503925"/>
    <lineage>
        <taxon>Bacteria</taxon>
        <taxon>Pseudomonadati</taxon>
        <taxon>Bacteroidota</taxon>
        <taxon>Sphingobacteriia</taxon>
        <taxon>Sphingobacteriales</taxon>
        <taxon>Sphingobacteriaceae</taxon>
        <taxon>Pedobacter</taxon>
    </lineage>
</organism>
<dbReference type="OrthoDB" id="9795699at2"/>
<dbReference type="STRING" id="1503925.TH53_13995"/>
<dbReference type="Proteomes" id="UP000032049">
    <property type="component" value="Unassembled WGS sequence"/>
</dbReference>
<evidence type="ECO:0000313" key="2">
    <source>
        <dbReference type="Proteomes" id="UP000032049"/>
    </source>
</evidence>
<dbReference type="RefSeq" id="WP_041882850.1">
    <property type="nucleotide sequence ID" value="NZ_CP157278.1"/>
</dbReference>
<name>A0A0D0FW12_9SPHI</name>
<reference evidence="1 2" key="1">
    <citation type="submission" date="2015-01" db="EMBL/GenBank/DDBJ databases">
        <title>Draft genome sequence of Pedobacter sp. NL19 isolated from sludge of an effluent treatment pond in an abandoned uranium mine.</title>
        <authorList>
            <person name="Santos T."/>
            <person name="Caetano T."/>
            <person name="Covas C."/>
            <person name="Cruz A."/>
            <person name="Mendo S."/>
        </authorList>
    </citation>
    <scope>NUCLEOTIDE SEQUENCE [LARGE SCALE GENOMIC DNA]</scope>
    <source>
        <strain evidence="1 2">NL19</strain>
    </source>
</reference>
<dbReference type="InterPro" id="IPR018592">
    <property type="entry name" value="DUF2024"/>
</dbReference>
<keyword evidence="2" id="KW-1185">Reference proteome</keyword>
<dbReference type="AlphaFoldDB" id="A0A0D0FW12"/>
<dbReference type="EMBL" id="JXRA01000058">
    <property type="protein sequence ID" value="KIO76659.1"/>
    <property type="molecule type" value="Genomic_DNA"/>
</dbReference>
<dbReference type="Pfam" id="PF09630">
    <property type="entry name" value="DUF2024"/>
    <property type="match status" value="1"/>
</dbReference>
<evidence type="ECO:0008006" key="3">
    <source>
        <dbReference type="Google" id="ProtNLM"/>
    </source>
</evidence>
<sequence>MKAAVWDTYVKKKNGEIMHFDIIAPDHINDTALIFRYGKDYLETKGERGQELSTKECKFCHIENLAPAQEELIKRDGFFIIEMEGCNP</sequence>
<proteinExistence type="predicted"/>
<evidence type="ECO:0000313" key="1">
    <source>
        <dbReference type="EMBL" id="KIO76659.1"/>
    </source>
</evidence>